<dbReference type="EMBL" id="CP041730">
    <property type="protein sequence ID" value="QDQ26219.1"/>
    <property type="molecule type" value="Genomic_DNA"/>
</dbReference>
<dbReference type="RefSeq" id="WP_144277618.1">
    <property type="nucleotide sequence ID" value="NZ_CP041730.1"/>
</dbReference>
<dbReference type="OrthoDB" id="8650434at2"/>
<evidence type="ECO:0000313" key="3">
    <source>
        <dbReference type="EMBL" id="QDQ26219.1"/>
    </source>
</evidence>
<keyword evidence="4" id="KW-1185">Reference proteome</keyword>
<dbReference type="InterPro" id="IPR008927">
    <property type="entry name" value="6-PGluconate_DH-like_C_sf"/>
</dbReference>
<dbReference type="Gene3D" id="1.10.1040.20">
    <property type="entry name" value="ProC-like, C-terminal domain"/>
    <property type="match status" value="1"/>
</dbReference>
<protein>
    <submittedName>
        <fullName evidence="3">DUF2520 domain-containing protein</fullName>
    </submittedName>
</protein>
<dbReference type="InterPro" id="IPR037108">
    <property type="entry name" value="TM1727-like_C_sf"/>
</dbReference>
<reference evidence="4" key="1">
    <citation type="submission" date="2019-07" db="EMBL/GenBank/DDBJ databases">
        <title>Chitinimonas sp. nov., isolated from Ny-Alesund, arctica soil.</title>
        <authorList>
            <person name="Xu Q."/>
            <person name="Peng F."/>
        </authorList>
    </citation>
    <scope>NUCLEOTIDE SEQUENCE [LARGE SCALE GENOMIC DNA]</scope>
    <source>
        <strain evidence="4">R3-44</strain>
    </source>
</reference>
<dbReference type="Gene3D" id="3.40.50.720">
    <property type="entry name" value="NAD(P)-binding Rossmann-like Domain"/>
    <property type="match status" value="1"/>
</dbReference>
<organism evidence="3 4">
    <name type="scientific">Chitinimonas arctica</name>
    <dbReference type="NCBI Taxonomy" id="2594795"/>
    <lineage>
        <taxon>Bacteria</taxon>
        <taxon>Pseudomonadati</taxon>
        <taxon>Pseudomonadota</taxon>
        <taxon>Betaproteobacteria</taxon>
        <taxon>Neisseriales</taxon>
        <taxon>Chitinibacteraceae</taxon>
        <taxon>Chitinimonas</taxon>
    </lineage>
</organism>
<feature type="domain" description="Putative oxidoreductase/dehydrogenase Rossmann-like" evidence="1">
    <location>
        <begin position="7"/>
        <end position="120"/>
    </location>
</feature>
<evidence type="ECO:0000259" key="2">
    <source>
        <dbReference type="Pfam" id="PF10728"/>
    </source>
</evidence>
<dbReference type="PANTHER" id="PTHR40459">
    <property type="entry name" value="CONSERVED HYPOTHETICAL ALANINE AND LEUCINE RICH PROTEIN"/>
    <property type="match status" value="1"/>
</dbReference>
<dbReference type="PANTHER" id="PTHR40459:SF1">
    <property type="entry name" value="CONSERVED HYPOTHETICAL ALANINE AND LEUCINE RICH PROTEIN"/>
    <property type="match status" value="1"/>
</dbReference>
<evidence type="ECO:0000259" key="1">
    <source>
        <dbReference type="Pfam" id="PF10727"/>
    </source>
</evidence>
<accession>A0A516SDJ9</accession>
<dbReference type="SUPFAM" id="SSF51735">
    <property type="entry name" value="NAD(P)-binding Rossmann-fold domains"/>
    <property type="match status" value="1"/>
</dbReference>
<dbReference type="InterPro" id="IPR018931">
    <property type="entry name" value="DUF2520"/>
</dbReference>
<dbReference type="Pfam" id="PF10728">
    <property type="entry name" value="DUF2520"/>
    <property type="match status" value="1"/>
</dbReference>
<dbReference type="InterPro" id="IPR019665">
    <property type="entry name" value="OxRdtase/DH_put_Rossmann_dom"/>
</dbReference>
<evidence type="ECO:0000313" key="4">
    <source>
        <dbReference type="Proteomes" id="UP000317550"/>
    </source>
</evidence>
<dbReference type="KEGG" id="cari:FNU76_07520"/>
<proteinExistence type="predicted"/>
<feature type="domain" description="DUF2520" evidence="2">
    <location>
        <begin position="138"/>
        <end position="264"/>
    </location>
</feature>
<dbReference type="Proteomes" id="UP000317550">
    <property type="component" value="Chromosome"/>
</dbReference>
<dbReference type="AlphaFoldDB" id="A0A516SDJ9"/>
<dbReference type="InterPro" id="IPR036291">
    <property type="entry name" value="NAD(P)-bd_dom_sf"/>
</dbReference>
<gene>
    <name evidence="3" type="ORF">FNU76_07520</name>
</gene>
<sequence>MLLPSLNLIGPGRLGRSLARLWHDAGLLRIAGVVARQAGSAQDAIAFIGAGQAMTLAELPPADFTLIATPDDKLAEIVTALSRHSLIGGGDVVFHASGALSSELLAPLRTRSQLLASIHPLKSFAQPAHAITDFAGTYCGCEGNAEAVSKLVALFEGIAGQCFSLKAENKTLYHAGAVLACNDLVALMETALRCMSMAGLTREQAWRALRPLVDGSLANLDRLPTDAALTGPIARGDTGTVARQLAAVRQFDPAVADTYLALGRVALQLAALDETQRSRLAALLETSP</sequence>
<dbReference type="SUPFAM" id="SSF48179">
    <property type="entry name" value="6-phosphogluconate dehydrogenase C-terminal domain-like"/>
    <property type="match status" value="1"/>
</dbReference>
<dbReference type="Pfam" id="PF10727">
    <property type="entry name" value="Rossmann-like"/>
    <property type="match status" value="1"/>
</dbReference>
<name>A0A516SDJ9_9NEIS</name>